<feature type="domain" description="RING-type" evidence="6">
    <location>
        <begin position="117"/>
        <end position="160"/>
    </location>
</feature>
<name>A0A2V3IWL7_9FLOR</name>
<evidence type="ECO:0000256" key="4">
    <source>
        <dbReference type="PROSITE-ProRule" id="PRU00175"/>
    </source>
</evidence>
<evidence type="ECO:0000256" key="2">
    <source>
        <dbReference type="ARBA" id="ARBA00022771"/>
    </source>
</evidence>
<sequence length="166" mass="18524">MSRNHNNNNSRSNISAGTSIFTAAVGLVVSLVAVEHAHAREHNRESIVQGVGRWIRESVLDAPRQRPRSSRTAPPRALTAAEVAVLPLRRYSPHNALHTDTPETADDDPSAEHKPFCVVCREPYDIGDTLMRMPCFHEFHAECIRDYLHTTVGPVCPICRHPVSIY</sequence>
<keyword evidence="3" id="KW-0862">Zinc</keyword>
<dbReference type="GO" id="GO:0061630">
    <property type="term" value="F:ubiquitin protein ligase activity"/>
    <property type="evidence" value="ECO:0007669"/>
    <property type="project" value="TreeGrafter"/>
</dbReference>
<reference evidence="7 8" key="1">
    <citation type="journal article" date="2018" name="Mol. Biol. Evol.">
        <title>Analysis of the draft genome of the red seaweed Gracilariopsis chorda provides insights into genome size evolution in Rhodophyta.</title>
        <authorList>
            <person name="Lee J."/>
            <person name="Yang E.C."/>
            <person name="Graf L."/>
            <person name="Yang J.H."/>
            <person name="Qiu H."/>
            <person name="Zel Zion U."/>
            <person name="Chan C.X."/>
            <person name="Stephens T.G."/>
            <person name="Weber A.P.M."/>
            <person name="Boo G.H."/>
            <person name="Boo S.M."/>
            <person name="Kim K.M."/>
            <person name="Shin Y."/>
            <person name="Jung M."/>
            <person name="Lee S.J."/>
            <person name="Yim H.S."/>
            <person name="Lee J.H."/>
            <person name="Bhattacharya D."/>
            <person name="Yoon H.S."/>
        </authorList>
    </citation>
    <scope>NUCLEOTIDE SEQUENCE [LARGE SCALE GENOMIC DNA]</scope>
    <source>
        <strain evidence="7 8">SKKU-2015</strain>
        <tissue evidence="7">Whole body</tissue>
    </source>
</reference>
<evidence type="ECO:0000256" key="3">
    <source>
        <dbReference type="ARBA" id="ARBA00022833"/>
    </source>
</evidence>
<dbReference type="GO" id="GO:0006511">
    <property type="term" value="P:ubiquitin-dependent protein catabolic process"/>
    <property type="evidence" value="ECO:0007669"/>
    <property type="project" value="TreeGrafter"/>
</dbReference>
<evidence type="ECO:0000313" key="8">
    <source>
        <dbReference type="Proteomes" id="UP000247409"/>
    </source>
</evidence>
<evidence type="ECO:0000256" key="1">
    <source>
        <dbReference type="ARBA" id="ARBA00022723"/>
    </source>
</evidence>
<keyword evidence="2 4" id="KW-0863">Zinc-finger</keyword>
<dbReference type="STRING" id="448386.A0A2V3IWL7"/>
<dbReference type="InterPro" id="IPR001841">
    <property type="entry name" value="Znf_RING"/>
</dbReference>
<dbReference type="PANTHER" id="PTHR45931">
    <property type="entry name" value="SI:CH211-59O9.10"/>
    <property type="match status" value="1"/>
</dbReference>
<dbReference type="Proteomes" id="UP000247409">
    <property type="component" value="Unassembled WGS sequence"/>
</dbReference>
<keyword evidence="7" id="KW-0436">Ligase</keyword>
<dbReference type="SUPFAM" id="SSF57850">
    <property type="entry name" value="RING/U-box"/>
    <property type="match status" value="1"/>
</dbReference>
<feature type="transmembrane region" description="Helical" evidence="5">
    <location>
        <begin position="12"/>
        <end position="34"/>
    </location>
</feature>
<keyword evidence="5" id="KW-0472">Membrane</keyword>
<proteinExistence type="predicted"/>
<dbReference type="PROSITE" id="PS50089">
    <property type="entry name" value="ZF_RING_2"/>
    <property type="match status" value="1"/>
</dbReference>
<keyword evidence="5" id="KW-0812">Transmembrane</keyword>
<comment type="caution">
    <text evidence="7">The sequence shown here is derived from an EMBL/GenBank/DDBJ whole genome shotgun (WGS) entry which is preliminary data.</text>
</comment>
<dbReference type="GO" id="GO:0008270">
    <property type="term" value="F:zinc ion binding"/>
    <property type="evidence" value="ECO:0007669"/>
    <property type="project" value="UniProtKB-KW"/>
</dbReference>
<organism evidence="7 8">
    <name type="scientific">Gracilariopsis chorda</name>
    <dbReference type="NCBI Taxonomy" id="448386"/>
    <lineage>
        <taxon>Eukaryota</taxon>
        <taxon>Rhodophyta</taxon>
        <taxon>Florideophyceae</taxon>
        <taxon>Rhodymeniophycidae</taxon>
        <taxon>Gracilariales</taxon>
        <taxon>Gracilariaceae</taxon>
        <taxon>Gracilariopsis</taxon>
    </lineage>
</organism>
<keyword evidence="5" id="KW-1133">Transmembrane helix</keyword>
<evidence type="ECO:0000313" key="7">
    <source>
        <dbReference type="EMBL" id="PXF45530.1"/>
    </source>
</evidence>
<keyword evidence="8" id="KW-1185">Reference proteome</keyword>
<dbReference type="OrthoDB" id="8062037at2759"/>
<gene>
    <name evidence="7" type="ORF">BWQ96_04732</name>
</gene>
<dbReference type="PANTHER" id="PTHR45931:SF3">
    <property type="entry name" value="RING ZINC FINGER-CONTAINING PROTEIN"/>
    <property type="match status" value="1"/>
</dbReference>
<evidence type="ECO:0000259" key="6">
    <source>
        <dbReference type="PROSITE" id="PS50089"/>
    </source>
</evidence>
<dbReference type="GO" id="GO:0016874">
    <property type="term" value="F:ligase activity"/>
    <property type="evidence" value="ECO:0007669"/>
    <property type="project" value="UniProtKB-KW"/>
</dbReference>
<dbReference type="InterPro" id="IPR051834">
    <property type="entry name" value="RING_finger_E3_ligase"/>
</dbReference>
<dbReference type="AlphaFoldDB" id="A0A2V3IWL7"/>
<dbReference type="Pfam" id="PF13639">
    <property type="entry name" value="zf-RING_2"/>
    <property type="match status" value="1"/>
</dbReference>
<dbReference type="InterPro" id="IPR013083">
    <property type="entry name" value="Znf_RING/FYVE/PHD"/>
</dbReference>
<protein>
    <submittedName>
        <fullName evidence="7">E3 ubiquitin ligase BIG BROTHER-related</fullName>
    </submittedName>
</protein>
<accession>A0A2V3IWL7</accession>
<evidence type="ECO:0000256" key="5">
    <source>
        <dbReference type="SAM" id="Phobius"/>
    </source>
</evidence>
<dbReference type="GO" id="GO:0005634">
    <property type="term" value="C:nucleus"/>
    <property type="evidence" value="ECO:0007669"/>
    <property type="project" value="TreeGrafter"/>
</dbReference>
<keyword evidence="1" id="KW-0479">Metal-binding</keyword>
<dbReference type="SMART" id="SM00184">
    <property type="entry name" value="RING"/>
    <property type="match status" value="1"/>
</dbReference>
<dbReference type="Gene3D" id="3.30.40.10">
    <property type="entry name" value="Zinc/RING finger domain, C3HC4 (zinc finger)"/>
    <property type="match status" value="1"/>
</dbReference>
<dbReference type="EMBL" id="NBIV01000059">
    <property type="protein sequence ID" value="PXF45530.1"/>
    <property type="molecule type" value="Genomic_DNA"/>
</dbReference>